<evidence type="ECO:0000256" key="3">
    <source>
        <dbReference type="ARBA" id="ARBA00022692"/>
    </source>
</evidence>
<feature type="domain" description="Sec20 C-terminal" evidence="11">
    <location>
        <begin position="19"/>
        <end position="108"/>
    </location>
</feature>
<keyword evidence="7" id="KW-0175">Coiled coil</keyword>
<keyword evidence="6 10" id="KW-1133">Transmembrane helix</keyword>
<feature type="transmembrane region" description="Helical" evidence="10">
    <location>
        <begin position="112"/>
        <end position="131"/>
    </location>
</feature>
<dbReference type="PANTHER" id="PTHR12825">
    <property type="entry name" value="BNIP1-RELATED"/>
    <property type="match status" value="1"/>
</dbReference>
<feature type="non-terminal residue" evidence="12">
    <location>
        <position position="1"/>
    </location>
</feature>
<evidence type="ECO:0000256" key="4">
    <source>
        <dbReference type="ARBA" id="ARBA00022824"/>
    </source>
</evidence>
<keyword evidence="4" id="KW-0256">Endoplasmic reticulum</keyword>
<evidence type="ECO:0000256" key="10">
    <source>
        <dbReference type="SAM" id="Phobius"/>
    </source>
</evidence>
<evidence type="ECO:0000256" key="5">
    <source>
        <dbReference type="ARBA" id="ARBA00022892"/>
    </source>
</evidence>
<dbReference type="Pfam" id="PF03908">
    <property type="entry name" value="Sec20"/>
    <property type="match status" value="1"/>
</dbReference>
<dbReference type="GO" id="GO:0006890">
    <property type="term" value="P:retrograde vesicle-mediated transport, Golgi to endoplasmic reticulum"/>
    <property type="evidence" value="ECO:0007669"/>
    <property type="project" value="InterPro"/>
</dbReference>
<accession>A0A1E4T7Z0</accession>
<feature type="transmembrane region" description="Helical" evidence="10">
    <location>
        <begin position="89"/>
        <end position="105"/>
    </location>
</feature>
<evidence type="ECO:0000313" key="12">
    <source>
        <dbReference type="EMBL" id="ODV87876.1"/>
    </source>
</evidence>
<protein>
    <recommendedName>
        <fullName evidence="11">Sec20 C-terminal domain-containing protein</fullName>
    </recommendedName>
</protein>
<dbReference type="EMBL" id="KV453847">
    <property type="protein sequence ID" value="ODV87876.1"/>
    <property type="molecule type" value="Genomic_DNA"/>
</dbReference>
<dbReference type="GO" id="GO:0031201">
    <property type="term" value="C:SNARE complex"/>
    <property type="evidence" value="ECO:0007669"/>
    <property type="project" value="TreeGrafter"/>
</dbReference>
<feature type="non-terminal residue" evidence="12">
    <location>
        <position position="134"/>
    </location>
</feature>
<comment type="similarity">
    <text evidence="9">Belongs to the SEC20 family.</text>
</comment>
<reference evidence="13" key="1">
    <citation type="submission" date="2016-04" db="EMBL/GenBank/DDBJ databases">
        <title>Comparative genomics of biotechnologically important yeasts.</title>
        <authorList>
            <consortium name="DOE Joint Genome Institute"/>
            <person name="Riley R."/>
            <person name="Haridas S."/>
            <person name="Wolfe K.H."/>
            <person name="Lopes M.R."/>
            <person name="Hittinger C.T."/>
            <person name="Goker M."/>
            <person name="Salamov A."/>
            <person name="Wisecaver J."/>
            <person name="Long T.M."/>
            <person name="Aerts A.L."/>
            <person name="Barry K."/>
            <person name="Choi C."/>
            <person name="Clum A."/>
            <person name="Coughlan A.Y."/>
            <person name="Deshpande S."/>
            <person name="Douglass A.P."/>
            <person name="Hanson S.J."/>
            <person name="Klenk H.-P."/>
            <person name="Labutti K."/>
            <person name="Lapidus A."/>
            <person name="Lindquist E."/>
            <person name="Lipzen A."/>
            <person name="Meier-Kolthoff J.P."/>
            <person name="Ohm R.A."/>
            <person name="Otillar R.P."/>
            <person name="Pangilinan J."/>
            <person name="Peng Y."/>
            <person name="Rokas A."/>
            <person name="Rosa C.A."/>
            <person name="Scheuner C."/>
            <person name="Sibirny A.A."/>
            <person name="Slot J.C."/>
            <person name="Stielow J.B."/>
            <person name="Sun H."/>
            <person name="Kurtzman C.P."/>
            <person name="Blackwell M."/>
            <person name="Grigoriev I.V."/>
            <person name="Jeffries T.W."/>
        </authorList>
    </citation>
    <scope>NUCLEOTIDE SEQUENCE [LARGE SCALE GENOMIC DNA]</scope>
    <source>
        <strain evidence="13">NRRL YB-2248</strain>
    </source>
</reference>
<evidence type="ECO:0000259" key="11">
    <source>
        <dbReference type="Pfam" id="PF03908"/>
    </source>
</evidence>
<evidence type="ECO:0000256" key="2">
    <source>
        <dbReference type="ARBA" id="ARBA00022448"/>
    </source>
</evidence>
<evidence type="ECO:0000256" key="6">
    <source>
        <dbReference type="ARBA" id="ARBA00022989"/>
    </source>
</evidence>
<dbReference type="STRING" id="983967.A0A1E4T7Z0"/>
<dbReference type="OrthoDB" id="46868at2759"/>
<comment type="subcellular location">
    <subcellularLocation>
        <location evidence="1">Endoplasmic reticulum membrane</location>
        <topology evidence="1">Single-pass type IV membrane protein</topology>
    </subcellularLocation>
</comment>
<keyword evidence="2" id="KW-0813">Transport</keyword>
<dbReference type="PANTHER" id="PTHR12825:SF0">
    <property type="entry name" value="VESICLE TRANSPORT PROTEIN SEC20"/>
    <property type="match status" value="1"/>
</dbReference>
<evidence type="ECO:0000256" key="9">
    <source>
        <dbReference type="ARBA" id="ARBA00037934"/>
    </source>
</evidence>
<evidence type="ECO:0000256" key="7">
    <source>
        <dbReference type="ARBA" id="ARBA00023054"/>
    </source>
</evidence>
<organism evidence="12 13">
    <name type="scientific">[Candida] arabinofermentans NRRL YB-2248</name>
    <dbReference type="NCBI Taxonomy" id="983967"/>
    <lineage>
        <taxon>Eukaryota</taxon>
        <taxon>Fungi</taxon>
        <taxon>Dikarya</taxon>
        <taxon>Ascomycota</taxon>
        <taxon>Saccharomycotina</taxon>
        <taxon>Pichiomycetes</taxon>
        <taxon>Pichiales</taxon>
        <taxon>Pichiaceae</taxon>
        <taxon>Ogataea</taxon>
        <taxon>Ogataea/Candida clade</taxon>
    </lineage>
</organism>
<sequence length="134" mass="15597">LDEKGMKELNTQSKLLDTNLQVTNKLQNISVMLQSSLMTSEVNMQDLSASTNALTNLSNKYSYFADVILKSGKLVNKINESSQAERKQIYRSLYFFIAVCCYIVYRRLLKRPIHLFLWIFFKTFKLILWNISAV</sequence>
<gene>
    <name evidence="12" type="ORF">CANARDRAFT_191591</name>
</gene>
<evidence type="ECO:0000313" key="13">
    <source>
        <dbReference type="Proteomes" id="UP000094801"/>
    </source>
</evidence>
<dbReference type="Proteomes" id="UP000094801">
    <property type="component" value="Unassembled WGS sequence"/>
</dbReference>
<name>A0A1E4T7Z0_9ASCO</name>
<evidence type="ECO:0000256" key="1">
    <source>
        <dbReference type="ARBA" id="ARBA00004163"/>
    </source>
</evidence>
<dbReference type="GO" id="GO:0005789">
    <property type="term" value="C:endoplasmic reticulum membrane"/>
    <property type="evidence" value="ECO:0007669"/>
    <property type="project" value="UniProtKB-SubCell"/>
</dbReference>
<keyword evidence="13" id="KW-1185">Reference proteome</keyword>
<dbReference type="InterPro" id="IPR056173">
    <property type="entry name" value="Sec20_C"/>
</dbReference>
<keyword evidence="8 10" id="KW-0472">Membrane</keyword>
<keyword evidence="5" id="KW-0931">ER-Golgi transport</keyword>
<evidence type="ECO:0000256" key="8">
    <source>
        <dbReference type="ARBA" id="ARBA00023136"/>
    </source>
</evidence>
<dbReference type="InterPro" id="IPR005606">
    <property type="entry name" value="Sec20"/>
</dbReference>
<dbReference type="GO" id="GO:0005484">
    <property type="term" value="F:SNAP receptor activity"/>
    <property type="evidence" value="ECO:0007669"/>
    <property type="project" value="InterPro"/>
</dbReference>
<dbReference type="AlphaFoldDB" id="A0A1E4T7Z0"/>
<keyword evidence="3 10" id="KW-0812">Transmembrane</keyword>
<proteinExistence type="inferred from homology"/>